<dbReference type="GO" id="GO:0006281">
    <property type="term" value="P:DNA repair"/>
    <property type="evidence" value="ECO:0007669"/>
    <property type="project" value="UniProtKB-UniRule"/>
</dbReference>
<evidence type="ECO:0000256" key="10">
    <source>
        <dbReference type="ARBA" id="ARBA00023204"/>
    </source>
</evidence>
<protein>
    <recommendedName>
        <fullName evidence="12 13">Holliday junction resolvase RecU</fullName>
        <ecNumber evidence="13">3.1.21.10</ecNumber>
    </recommendedName>
    <alternativeName>
        <fullName evidence="13">Recombination protein U homolog</fullName>
    </alternativeName>
</protein>
<dbReference type="AlphaFoldDB" id="A0A222EPV3"/>
<dbReference type="OrthoDB" id="9783592at2"/>
<keyword evidence="4 13" id="KW-0479">Metal-binding</keyword>
<feature type="binding site" evidence="13">
    <location>
        <position position="88"/>
    </location>
    <ligand>
        <name>Mg(2+)</name>
        <dbReference type="ChEBI" id="CHEBI:18420"/>
    </ligand>
</feature>
<evidence type="ECO:0000313" key="16">
    <source>
        <dbReference type="Proteomes" id="UP000203229"/>
    </source>
</evidence>
<dbReference type="Gene3D" id="3.40.1350.10">
    <property type="match status" value="1"/>
</dbReference>
<dbReference type="HAMAP" id="MF_00130">
    <property type="entry name" value="RecU"/>
    <property type="match status" value="1"/>
</dbReference>
<feature type="binding site" evidence="13">
    <location>
        <position position="57"/>
    </location>
    <ligand>
        <name>Mg(2+)</name>
        <dbReference type="ChEBI" id="CHEBI:18420"/>
    </ligand>
</feature>
<sequence length="162" mass="19146">MILKNKGMFLEVLINNSIKKINQDNLAFILKMPIDSNIISYDSNIIKSSLKINNFCDYVGIFNGIYIEFEAKETEKKYFPLQNIKPNQVKKLNKINEHKGISFVLIYFHIFNEIFLMPSIHIKEFKVKKIPYEYFCSNYQKINFENGFIDLISIINHLISYT</sequence>
<keyword evidence="9 13" id="KW-0233">DNA recombination</keyword>
<feature type="transmembrane region" description="Helical" evidence="14">
    <location>
        <begin position="100"/>
        <end position="120"/>
    </location>
</feature>
<dbReference type="GO" id="GO:0008821">
    <property type="term" value="F:crossover junction DNA endonuclease activity"/>
    <property type="evidence" value="ECO:0007669"/>
    <property type="project" value="UniProtKB-EC"/>
</dbReference>
<dbReference type="CDD" id="cd22354">
    <property type="entry name" value="RecU-like"/>
    <property type="match status" value="1"/>
</dbReference>
<keyword evidence="14" id="KW-1133">Transmembrane helix</keyword>
<dbReference type="InterPro" id="IPR011335">
    <property type="entry name" value="Restrct_endonuc-II-like"/>
</dbReference>
<keyword evidence="14" id="KW-0812">Transmembrane</keyword>
<evidence type="ECO:0000256" key="14">
    <source>
        <dbReference type="SAM" id="Phobius"/>
    </source>
</evidence>
<evidence type="ECO:0000256" key="2">
    <source>
        <dbReference type="ARBA" id="ARBA00022490"/>
    </source>
</evidence>
<proteinExistence type="inferred from homology"/>
<comment type="cofactor">
    <cofactor evidence="13">
        <name>Mg(2+)</name>
        <dbReference type="ChEBI" id="CHEBI:18420"/>
    </cofactor>
    <text evidence="13">Binds 1 Mg(2+) ion per subunit.</text>
</comment>
<evidence type="ECO:0000256" key="11">
    <source>
        <dbReference type="ARBA" id="ARBA00023447"/>
    </source>
</evidence>
<comment type="similarity">
    <text evidence="11 13">Belongs to the RecU family.</text>
</comment>
<keyword evidence="6 13" id="KW-0227">DNA damage</keyword>
<keyword evidence="14" id="KW-0472">Membrane</keyword>
<dbReference type="SUPFAM" id="SSF52980">
    <property type="entry name" value="Restriction endonuclease-like"/>
    <property type="match status" value="1"/>
</dbReference>
<dbReference type="GO" id="GO:0000287">
    <property type="term" value="F:magnesium ion binding"/>
    <property type="evidence" value="ECO:0007669"/>
    <property type="project" value="UniProtKB-UniRule"/>
</dbReference>
<reference evidence="15 16" key="1">
    <citation type="submission" date="2017-07" db="EMBL/GenBank/DDBJ databases">
        <title>Complete genome sequence of Spiroplasma corruscae EC-1 (DSM 19793).</title>
        <authorList>
            <person name="Tsai Y.-M."/>
            <person name="Lo W.-S."/>
            <person name="Kuo C.-H."/>
        </authorList>
    </citation>
    <scope>NUCLEOTIDE SEQUENCE [LARGE SCALE GENOMIC DNA]</scope>
    <source>
        <strain evidence="15 16">EC-1</strain>
    </source>
</reference>
<organism evidence="15 16">
    <name type="scientific">Spiroplasma corruscae</name>
    <dbReference type="NCBI Taxonomy" id="216934"/>
    <lineage>
        <taxon>Bacteria</taxon>
        <taxon>Bacillati</taxon>
        <taxon>Mycoplasmatota</taxon>
        <taxon>Mollicutes</taxon>
        <taxon>Entomoplasmatales</taxon>
        <taxon>Spiroplasmataceae</taxon>
        <taxon>Spiroplasma</taxon>
    </lineage>
</organism>
<dbReference type="GO" id="GO:0007059">
    <property type="term" value="P:chromosome segregation"/>
    <property type="evidence" value="ECO:0007669"/>
    <property type="project" value="UniProtKB-UniRule"/>
</dbReference>
<evidence type="ECO:0000256" key="13">
    <source>
        <dbReference type="HAMAP-Rule" id="MF_00130"/>
    </source>
</evidence>
<evidence type="ECO:0000256" key="1">
    <source>
        <dbReference type="ARBA" id="ARBA00004496"/>
    </source>
</evidence>
<dbReference type="KEGG" id="scou:SCORR_v1c07960"/>
<evidence type="ECO:0000256" key="8">
    <source>
        <dbReference type="ARBA" id="ARBA00022842"/>
    </source>
</evidence>
<evidence type="ECO:0000256" key="12">
    <source>
        <dbReference type="ARBA" id="ARBA00029523"/>
    </source>
</evidence>
<evidence type="ECO:0000256" key="4">
    <source>
        <dbReference type="ARBA" id="ARBA00022723"/>
    </source>
</evidence>
<dbReference type="EMBL" id="CP022535">
    <property type="protein sequence ID" value="ASP28568.1"/>
    <property type="molecule type" value="Genomic_DNA"/>
</dbReference>
<dbReference type="InterPro" id="IPR011856">
    <property type="entry name" value="tRNA_endonuc-like_dom_sf"/>
</dbReference>
<evidence type="ECO:0000256" key="7">
    <source>
        <dbReference type="ARBA" id="ARBA00022801"/>
    </source>
</evidence>
<dbReference type="GO" id="GO:0005737">
    <property type="term" value="C:cytoplasm"/>
    <property type="evidence" value="ECO:0007669"/>
    <property type="project" value="UniProtKB-SubCell"/>
</dbReference>
<keyword evidence="3 13" id="KW-0540">Nuclease</keyword>
<dbReference type="EC" id="3.1.21.10" evidence="13"/>
<keyword evidence="8 13" id="KW-0460">Magnesium</keyword>
<evidence type="ECO:0000256" key="9">
    <source>
        <dbReference type="ARBA" id="ARBA00023172"/>
    </source>
</evidence>
<keyword evidence="2 13" id="KW-0963">Cytoplasm</keyword>
<comment type="function">
    <text evidence="13">Endonuclease that resolves Holliday junction intermediates in genetic recombination. Cleaves mobile four-strand junctions by introducing symmetrical nicks in paired strands. Promotes annealing of linear ssDNA with homologous dsDNA. Required for DNA repair, homologous recombination and chromosome segregation.</text>
</comment>
<keyword evidence="5 13" id="KW-0255">Endonuclease</keyword>
<dbReference type="GO" id="GO:0003676">
    <property type="term" value="F:nucleic acid binding"/>
    <property type="evidence" value="ECO:0007669"/>
    <property type="project" value="InterPro"/>
</dbReference>
<evidence type="ECO:0000256" key="5">
    <source>
        <dbReference type="ARBA" id="ARBA00022759"/>
    </source>
</evidence>
<keyword evidence="10 13" id="KW-0234">DNA repair</keyword>
<accession>A0A222EPV3</accession>
<name>A0A222EPV3_9MOLU</name>
<keyword evidence="7 13" id="KW-0378">Hydrolase</keyword>
<evidence type="ECO:0000313" key="15">
    <source>
        <dbReference type="EMBL" id="ASP28568.1"/>
    </source>
</evidence>
<feature type="binding site" evidence="13">
    <location>
        <position position="70"/>
    </location>
    <ligand>
        <name>Mg(2+)</name>
        <dbReference type="ChEBI" id="CHEBI:18420"/>
    </ligand>
</feature>
<evidence type="ECO:0000256" key="3">
    <source>
        <dbReference type="ARBA" id="ARBA00022722"/>
    </source>
</evidence>
<feature type="site" description="Transition state stabilizer" evidence="13">
    <location>
        <position position="72"/>
    </location>
</feature>
<evidence type="ECO:0000256" key="6">
    <source>
        <dbReference type="ARBA" id="ARBA00022763"/>
    </source>
</evidence>
<comment type="subcellular location">
    <subcellularLocation>
        <location evidence="1 13">Cytoplasm</location>
    </subcellularLocation>
</comment>
<gene>
    <name evidence="13 15" type="primary">recU</name>
    <name evidence="15" type="ORF">SCORR_v1c07960</name>
</gene>
<dbReference type="GO" id="GO:0006310">
    <property type="term" value="P:DNA recombination"/>
    <property type="evidence" value="ECO:0007669"/>
    <property type="project" value="UniProtKB-UniRule"/>
</dbReference>
<comment type="catalytic activity">
    <reaction evidence="13">
        <text>Endonucleolytic cleavage at a junction such as a reciprocal single-stranded crossover between two homologous DNA duplexes (Holliday junction).</text>
        <dbReference type="EC" id="3.1.21.10"/>
    </reaction>
</comment>
<dbReference type="RefSeq" id="WP_094049426.1">
    <property type="nucleotide sequence ID" value="NZ_CP022535.1"/>
</dbReference>
<dbReference type="Proteomes" id="UP000203229">
    <property type="component" value="Chromosome"/>
</dbReference>
<comment type="caution">
    <text evidence="13">Lacks conserved residue(s) required for the propagation of feature annotation.</text>
</comment>
<dbReference type="Pfam" id="PF03838">
    <property type="entry name" value="RecU"/>
    <property type="match status" value="1"/>
</dbReference>
<keyword evidence="16" id="KW-1185">Reference proteome</keyword>
<dbReference type="InterPro" id="IPR004612">
    <property type="entry name" value="Resolv_RecU"/>
</dbReference>